<dbReference type="Pfam" id="PF00672">
    <property type="entry name" value="HAMP"/>
    <property type="match status" value="1"/>
</dbReference>
<comment type="similarity">
    <text evidence="4">Belongs to the methyl-accepting chemotaxis (MCP) protein family.</text>
</comment>
<dbReference type="PROSITE" id="PS50885">
    <property type="entry name" value="HAMP"/>
    <property type="match status" value="1"/>
</dbReference>
<dbReference type="Pfam" id="PF00015">
    <property type="entry name" value="MCPsignal"/>
    <property type="match status" value="1"/>
</dbReference>
<dbReference type="Gene3D" id="1.10.287.950">
    <property type="entry name" value="Methyl-accepting chemotaxis protein"/>
    <property type="match status" value="1"/>
</dbReference>
<dbReference type="SUPFAM" id="SSF58104">
    <property type="entry name" value="Methyl-accepting chemotaxis protein (MCP) signaling domain"/>
    <property type="match status" value="1"/>
</dbReference>
<dbReference type="PANTHER" id="PTHR32089">
    <property type="entry name" value="METHYL-ACCEPTING CHEMOTAXIS PROTEIN MCPB"/>
    <property type="match status" value="1"/>
</dbReference>
<comment type="caution">
    <text evidence="9">The sequence shown here is derived from an EMBL/GenBank/DDBJ whole genome shotgun (WGS) entry which is preliminary data.</text>
</comment>
<evidence type="ECO:0000256" key="5">
    <source>
        <dbReference type="PROSITE-ProRule" id="PRU00284"/>
    </source>
</evidence>
<dbReference type="RefSeq" id="WP_203894365.1">
    <property type="nucleotide sequence ID" value="NZ_BOOH01000052.1"/>
</dbReference>
<protein>
    <recommendedName>
        <fullName evidence="11">Methyl-accepting chemotaxis protein</fullName>
    </recommendedName>
</protein>
<dbReference type="SMART" id="SM00304">
    <property type="entry name" value="HAMP"/>
    <property type="match status" value="1"/>
</dbReference>
<keyword evidence="3 5" id="KW-0807">Transducer</keyword>
<dbReference type="AlphaFoldDB" id="A0A8J3RTK2"/>
<evidence type="ECO:0000256" key="6">
    <source>
        <dbReference type="SAM" id="Phobius"/>
    </source>
</evidence>
<dbReference type="GO" id="GO:0016020">
    <property type="term" value="C:membrane"/>
    <property type="evidence" value="ECO:0007669"/>
    <property type="project" value="InterPro"/>
</dbReference>
<evidence type="ECO:0000313" key="10">
    <source>
        <dbReference type="Proteomes" id="UP000616724"/>
    </source>
</evidence>
<feature type="domain" description="HAMP" evidence="8">
    <location>
        <begin position="219"/>
        <end position="271"/>
    </location>
</feature>
<feature type="transmembrane region" description="Helical" evidence="6">
    <location>
        <begin position="28"/>
        <end position="48"/>
    </location>
</feature>
<name>A0A8J3RTK2_9ACTN</name>
<dbReference type="PROSITE" id="PS50111">
    <property type="entry name" value="CHEMOTAXIS_TRANSDUC_2"/>
    <property type="match status" value="1"/>
</dbReference>
<dbReference type="EMBL" id="BOOH01000052">
    <property type="protein sequence ID" value="GIH79926.1"/>
    <property type="molecule type" value="Genomic_DNA"/>
</dbReference>
<dbReference type="PRINTS" id="PR00260">
    <property type="entry name" value="CHEMTRNSDUCR"/>
</dbReference>
<proteinExistence type="inferred from homology"/>
<evidence type="ECO:0000259" key="7">
    <source>
        <dbReference type="PROSITE" id="PS50111"/>
    </source>
</evidence>
<accession>A0A8J3RTK2</accession>
<dbReference type="GO" id="GO:0004888">
    <property type="term" value="F:transmembrane signaling receptor activity"/>
    <property type="evidence" value="ECO:0007669"/>
    <property type="project" value="InterPro"/>
</dbReference>
<evidence type="ECO:0000256" key="4">
    <source>
        <dbReference type="ARBA" id="ARBA00029447"/>
    </source>
</evidence>
<dbReference type="GO" id="GO:0006935">
    <property type="term" value="P:chemotaxis"/>
    <property type="evidence" value="ECO:0007669"/>
    <property type="project" value="InterPro"/>
</dbReference>
<evidence type="ECO:0000256" key="2">
    <source>
        <dbReference type="ARBA" id="ARBA00022989"/>
    </source>
</evidence>
<evidence type="ECO:0000259" key="8">
    <source>
        <dbReference type="PROSITE" id="PS50885"/>
    </source>
</evidence>
<evidence type="ECO:0008006" key="11">
    <source>
        <dbReference type="Google" id="ProtNLM"/>
    </source>
</evidence>
<sequence length="533" mass="55307">MTTEKFTEKAGARTTGSWLGNRPVRGKLALIVGIAMLGLAATAGIGVGELRLAEDRARDLETSAHMTRMALEADMAHDAIRGDVLRTMVTTDDAERARARDELAEHSSAMRGGLAYFTGPQVPVSVRRAAERVTPAVEDYLELAETAAGDPDAEAYERFSEAFTTVEDELPAIGDALDAHAATVVAAVSDQRREATWTLLGIGVLAAALLAGVARLVGQGIRRPLREVSAVLTAMASGDLSRRADVTSADEIGVMARMLDTAISGVQETVDALTCSATSVAASAQQMTQVSQRIASSAQEASNQAEAVSGAARTVEGNIATTARGSEEIGASITEISQNTTSAVGVVGEAVAMAERANTIMAELDGSSAEIGSVVKVITSIAEQTNLLALNATIEAARAGEAGKGFAVVAGEVKDLAQETARATEDISRRVESIQAGTADAVEAISQIASVIARINEFQTAIASAMKQQSATTAEMTRTMGEAVRHSGDIGKSVSTIAATALATSEDAATSLKTARELSTMAERLRELAARFD</sequence>
<dbReference type="CDD" id="cd06225">
    <property type="entry name" value="HAMP"/>
    <property type="match status" value="1"/>
</dbReference>
<dbReference type="InterPro" id="IPR004089">
    <property type="entry name" value="MCPsignal_dom"/>
</dbReference>
<keyword evidence="2 6" id="KW-1133">Transmembrane helix</keyword>
<keyword evidence="1 6" id="KW-0812">Transmembrane</keyword>
<feature type="domain" description="Methyl-accepting transducer" evidence="7">
    <location>
        <begin position="276"/>
        <end position="522"/>
    </location>
</feature>
<dbReference type="InterPro" id="IPR003660">
    <property type="entry name" value="HAMP_dom"/>
</dbReference>
<keyword evidence="6" id="KW-0472">Membrane</keyword>
<dbReference type="Proteomes" id="UP000616724">
    <property type="component" value="Unassembled WGS sequence"/>
</dbReference>
<evidence type="ECO:0000256" key="3">
    <source>
        <dbReference type="ARBA" id="ARBA00023224"/>
    </source>
</evidence>
<feature type="transmembrane region" description="Helical" evidence="6">
    <location>
        <begin position="197"/>
        <end position="217"/>
    </location>
</feature>
<evidence type="ECO:0000313" key="9">
    <source>
        <dbReference type="EMBL" id="GIH79926.1"/>
    </source>
</evidence>
<organism evidence="9 10">
    <name type="scientific">Planobispora longispora</name>
    <dbReference type="NCBI Taxonomy" id="28887"/>
    <lineage>
        <taxon>Bacteria</taxon>
        <taxon>Bacillati</taxon>
        <taxon>Actinomycetota</taxon>
        <taxon>Actinomycetes</taxon>
        <taxon>Streptosporangiales</taxon>
        <taxon>Streptosporangiaceae</taxon>
        <taxon>Planobispora</taxon>
    </lineage>
</organism>
<dbReference type="InterPro" id="IPR004090">
    <property type="entry name" value="Chemotax_Me-accpt_rcpt"/>
</dbReference>
<evidence type="ECO:0000256" key="1">
    <source>
        <dbReference type="ARBA" id="ARBA00022692"/>
    </source>
</evidence>
<dbReference type="PANTHER" id="PTHR32089:SF112">
    <property type="entry name" value="LYSOZYME-LIKE PROTEIN-RELATED"/>
    <property type="match status" value="1"/>
</dbReference>
<reference evidence="9 10" key="1">
    <citation type="submission" date="2021-01" db="EMBL/GenBank/DDBJ databases">
        <title>Whole genome shotgun sequence of Planobispora longispora NBRC 13918.</title>
        <authorList>
            <person name="Komaki H."/>
            <person name="Tamura T."/>
        </authorList>
    </citation>
    <scope>NUCLEOTIDE SEQUENCE [LARGE SCALE GENOMIC DNA]</scope>
    <source>
        <strain evidence="9 10">NBRC 13918</strain>
    </source>
</reference>
<gene>
    <name evidence="9" type="ORF">Plo01_63550</name>
</gene>
<keyword evidence="10" id="KW-1185">Reference proteome</keyword>
<dbReference type="SMART" id="SM00283">
    <property type="entry name" value="MA"/>
    <property type="match status" value="1"/>
</dbReference>
<dbReference type="GO" id="GO:0007165">
    <property type="term" value="P:signal transduction"/>
    <property type="evidence" value="ECO:0007669"/>
    <property type="project" value="UniProtKB-KW"/>
</dbReference>